<dbReference type="InterPro" id="IPR027417">
    <property type="entry name" value="P-loop_NTPase"/>
</dbReference>
<reference evidence="5" key="1">
    <citation type="submission" date="2021-01" db="EMBL/GenBank/DDBJ databases">
        <title>Modified the classification status of verrucomicrobia.</title>
        <authorList>
            <person name="Feng X."/>
        </authorList>
    </citation>
    <scope>NUCLEOTIDE SEQUENCE</scope>
    <source>
        <strain evidence="5">JCM 18052</strain>
    </source>
</reference>
<evidence type="ECO:0000256" key="1">
    <source>
        <dbReference type="ARBA" id="ARBA00022448"/>
    </source>
</evidence>
<dbReference type="Pfam" id="PF00005">
    <property type="entry name" value="ABC_tran"/>
    <property type="match status" value="1"/>
</dbReference>
<sequence length="259" mass="28443">MACTRLFPSNGAITTAMHIELQNVSKSFGHKHALKKFDLNVPPSTIVALLGENGAGKSTLLRILAGVSVPDSGLVRYDGRRFDRENMELRQRLHFTPDMPLLFPDQSVARNIATFAALYKKPTAGREDFLAHWLEDMGAAALMRRKAGVLSRGQLWKAGLGCVAAIEPELWLVDEPFASGMDALGMAAFRRLARHLADTGGTVIYTTQMVEMAADFSDHVCVVREGEQVLWESSAETRRRIAEDPDAAENILRGTPTPP</sequence>
<dbReference type="Gene3D" id="3.40.50.300">
    <property type="entry name" value="P-loop containing nucleotide triphosphate hydrolases"/>
    <property type="match status" value="1"/>
</dbReference>
<dbReference type="GO" id="GO:0016887">
    <property type="term" value="F:ATP hydrolysis activity"/>
    <property type="evidence" value="ECO:0007669"/>
    <property type="project" value="InterPro"/>
</dbReference>
<feature type="domain" description="ABC transporter" evidence="4">
    <location>
        <begin position="19"/>
        <end position="250"/>
    </location>
</feature>
<dbReference type="GO" id="GO:0005524">
    <property type="term" value="F:ATP binding"/>
    <property type="evidence" value="ECO:0007669"/>
    <property type="project" value="UniProtKB-KW"/>
</dbReference>
<dbReference type="EMBL" id="JAENIK010000011">
    <property type="protein sequence ID" value="MBK1816825.1"/>
    <property type="molecule type" value="Genomic_DNA"/>
</dbReference>
<organism evidence="5 6">
    <name type="scientific">Luteolibacter yonseiensis</name>
    <dbReference type="NCBI Taxonomy" id="1144680"/>
    <lineage>
        <taxon>Bacteria</taxon>
        <taxon>Pseudomonadati</taxon>
        <taxon>Verrucomicrobiota</taxon>
        <taxon>Verrucomicrobiia</taxon>
        <taxon>Verrucomicrobiales</taxon>
        <taxon>Verrucomicrobiaceae</taxon>
        <taxon>Luteolibacter</taxon>
    </lineage>
</organism>
<proteinExistence type="predicted"/>
<gene>
    <name evidence="5" type="ORF">JIN84_14465</name>
</gene>
<dbReference type="PANTHER" id="PTHR42939">
    <property type="entry name" value="ABC TRANSPORTER ATP-BINDING PROTEIN ALBC-RELATED"/>
    <property type="match status" value="1"/>
</dbReference>
<evidence type="ECO:0000256" key="2">
    <source>
        <dbReference type="ARBA" id="ARBA00022741"/>
    </source>
</evidence>
<keyword evidence="3 5" id="KW-0067">ATP-binding</keyword>
<dbReference type="AlphaFoldDB" id="A0A934R7E6"/>
<dbReference type="SMART" id="SM00382">
    <property type="entry name" value="AAA"/>
    <property type="match status" value="1"/>
</dbReference>
<dbReference type="PANTHER" id="PTHR42939:SF1">
    <property type="entry name" value="ABC TRANSPORTER ATP-BINDING PROTEIN ALBC-RELATED"/>
    <property type="match status" value="1"/>
</dbReference>
<evidence type="ECO:0000313" key="6">
    <source>
        <dbReference type="Proteomes" id="UP000600139"/>
    </source>
</evidence>
<dbReference type="InterPro" id="IPR003593">
    <property type="entry name" value="AAA+_ATPase"/>
</dbReference>
<comment type="caution">
    <text evidence="5">The sequence shown here is derived from an EMBL/GenBank/DDBJ whole genome shotgun (WGS) entry which is preliminary data.</text>
</comment>
<protein>
    <submittedName>
        <fullName evidence="5">ABC transporter ATP-binding protein</fullName>
    </submittedName>
</protein>
<dbReference type="SUPFAM" id="SSF52540">
    <property type="entry name" value="P-loop containing nucleoside triphosphate hydrolases"/>
    <property type="match status" value="1"/>
</dbReference>
<keyword evidence="6" id="KW-1185">Reference proteome</keyword>
<evidence type="ECO:0000313" key="5">
    <source>
        <dbReference type="EMBL" id="MBK1816825.1"/>
    </source>
</evidence>
<dbReference type="CDD" id="cd03230">
    <property type="entry name" value="ABC_DR_subfamily_A"/>
    <property type="match status" value="1"/>
</dbReference>
<evidence type="ECO:0000256" key="3">
    <source>
        <dbReference type="ARBA" id="ARBA00022840"/>
    </source>
</evidence>
<keyword evidence="2" id="KW-0547">Nucleotide-binding</keyword>
<accession>A0A934R7E6</accession>
<evidence type="ECO:0000259" key="4">
    <source>
        <dbReference type="PROSITE" id="PS50893"/>
    </source>
</evidence>
<keyword evidence="1" id="KW-0813">Transport</keyword>
<name>A0A934R7E6_9BACT</name>
<dbReference type="Proteomes" id="UP000600139">
    <property type="component" value="Unassembled WGS sequence"/>
</dbReference>
<dbReference type="PROSITE" id="PS50893">
    <property type="entry name" value="ABC_TRANSPORTER_2"/>
    <property type="match status" value="1"/>
</dbReference>
<dbReference type="InterPro" id="IPR003439">
    <property type="entry name" value="ABC_transporter-like_ATP-bd"/>
</dbReference>
<dbReference type="InterPro" id="IPR051782">
    <property type="entry name" value="ABC_Transporter_VariousFunc"/>
</dbReference>
<dbReference type="RefSeq" id="WP_200351750.1">
    <property type="nucleotide sequence ID" value="NZ_BAABHZ010000006.1"/>
</dbReference>